<evidence type="ECO:0000313" key="5">
    <source>
        <dbReference type="Proteomes" id="UP000002941"/>
    </source>
</evidence>
<dbReference type="Pfam" id="PF01844">
    <property type="entry name" value="HNH"/>
    <property type="match status" value="1"/>
</dbReference>
<dbReference type="Gene3D" id="1.10.30.50">
    <property type="match status" value="1"/>
</dbReference>
<evidence type="ECO:0000256" key="2">
    <source>
        <dbReference type="SAM" id="MobiDB-lite"/>
    </source>
</evidence>
<sequence length="775" mass="78678">MFDSWGAAGSAAGNAAGGPVGVLPDGVAADESASAGLAGMAPGAALAGAVERLVAPLLAPSPSPVIGSGTAGASGSTDGVIDACSAGAGLFADVVDPGERALVETAESLVVNDDRSAYALADLGADGLSELVAACGRLAAWAQWAQSVAAVCLARCPEMCGLPWRPSRGDDRCGERDRDGREPQRGGDARAVSPGDLAAGRWNASGEIACRLGVSRTRASRLVDRGAGLLDERLAPTSGLHRVGLLDESKTGLLVRRLAEEPAGVAETVQARVLGRAAHRTSAQLGRDVDRALTALDPDGVSRRARRNTFRRHVSRPRQAGAGVCEMRLLMPRADAFLVDATLDAVAASARAAGDERTTGQLRADALVALSLHALRAGQHRAAGQRATGPIAADDDAAAESAADAATAELMPDGVPLAELLAALSGLVSHAGPWWMPSGADPVPLPPGLTVHVDVTVPMDHLAALLDESSSDPPGGNAADGSPPDSAGPPSDPLDAAGMPDSEPLDEPPDIGSSGDPRACAPLGEASLGAGGRSMPVPAAVARALAAGGTWRRLITDPIVGTVVDVGRTRYRPPAGLADLVRARDRGCTHPGCEVPARGCDLDHITPWASGGTTSLENLTCLCRAHHRLKHTPGWALTRTGDGALIWRTPTGARYRREPDGAIALLPRRTGSRQAVASAVRVPDALARAVTPAVLDRLDKGLADPHIADGAAGSVAAPGCVAADVAATGGGESAPVITTRGPRPGENPGDYETTPYPRALHALGLTPLLDAIPPF</sequence>
<dbReference type="eggNOG" id="COG1403">
    <property type="taxonomic scope" value="Bacteria"/>
</dbReference>
<protein>
    <submittedName>
        <fullName evidence="4">PF02720 domain protein</fullName>
    </submittedName>
</protein>
<evidence type="ECO:0000313" key="4">
    <source>
        <dbReference type="EMBL" id="EJF46928.1"/>
    </source>
</evidence>
<evidence type="ECO:0000256" key="1">
    <source>
        <dbReference type="ARBA" id="ARBA00023450"/>
    </source>
</evidence>
<feature type="domain" description="HNH nuclease" evidence="3">
    <location>
        <begin position="576"/>
        <end position="628"/>
    </location>
</feature>
<comment type="similarity">
    <text evidence="1">Belongs to the Rv1128c/1148c/1588c/1702c/1945/3466 family.</text>
</comment>
<dbReference type="Proteomes" id="UP000002941">
    <property type="component" value="Unassembled WGS sequence"/>
</dbReference>
<dbReference type="InterPro" id="IPR002711">
    <property type="entry name" value="HNH"/>
</dbReference>
<dbReference type="InterPro" id="IPR003615">
    <property type="entry name" value="HNH_nuc"/>
</dbReference>
<organism evidence="4 5">
    <name type="scientific">Actinomyces massiliensis F0489</name>
    <dbReference type="NCBI Taxonomy" id="1125718"/>
    <lineage>
        <taxon>Bacteria</taxon>
        <taxon>Bacillati</taxon>
        <taxon>Actinomycetota</taxon>
        <taxon>Actinomycetes</taxon>
        <taxon>Actinomycetales</taxon>
        <taxon>Actinomycetaceae</taxon>
        <taxon>Actinomyces</taxon>
    </lineage>
</organism>
<dbReference type="EMBL" id="AKFT01000039">
    <property type="protein sequence ID" value="EJF46928.1"/>
    <property type="molecule type" value="Genomic_DNA"/>
</dbReference>
<dbReference type="RefSeq" id="WP_008730169.1">
    <property type="nucleotide sequence ID" value="NZ_AKFT01000039.1"/>
</dbReference>
<proteinExistence type="inferred from homology"/>
<dbReference type="GO" id="GO:0008270">
    <property type="term" value="F:zinc ion binding"/>
    <property type="evidence" value="ECO:0007669"/>
    <property type="project" value="InterPro"/>
</dbReference>
<gene>
    <name evidence="4" type="ORF">HMPREF1318_1716</name>
</gene>
<evidence type="ECO:0000259" key="3">
    <source>
        <dbReference type="SMART" id="SM00507"/>
    </source>
</evidence>
<dbReference type="SMART" id="SM00507">
    <property type="entry name" value="HNHc"/>
    <property type="match status" value="1"/>
</dbReference>
<name>J1HMV5_9ACTO</name>
<dbReference type="CDD" id="cd00085">
    <property type="entry name" value="HNHc"/>
    <property type="match status" value="1"/>
</dbReference>
<feature type="compositionally biased region" description="Basic and acidic residues" evidence="2">
    <location>
        <begin position="167"/>
        <end position="188"/>
    </location>
</feature>
<dbReference type="PATRIC" id="fig|1125718.3.peg.605"/>
<feature type="region of interest" description="Disordered" evidence="2">
    <location>
        <begin position="466"/>
        <end position="533"/>
    </location>
</feature>
<dbReference type="AlphaFoldDB" id="J1HMV5"/>
<dbReference type="InterPro" id="IPR003870">
    <property type="entry name" value="DUF222"/>
</dbReference>
<reference evidence="4 5" key="1">
    <citation type="submission" date="2012-05" db="EMBL/GenBank/DDBJ databases">
        <authorList>
            <person name="Harkins D.M."/>
            <person name="Madupu R."/>
            <person name="Durkin A.S."/>
            <person name="Torralba M."/>
            <person name="Methe B."/>
            <person name="Sutton G.G."/>
            <person name="Nelson K.E."/>
        </authorList>
    </citation>
    <scope>NUCLEOTIDE SEQUENCE [LARGE SCALE GENOMIC DNA]</scope>
    <source>
        <strain evidence="4 5">F0489</strain>
    </source>
</reference>
<dbReference type="GO" id="GO:0003676">
    <property type="term" value="F:nucleic acid binding"/>
    <property type="evidence" value="ECO:0007669"/>
    <property type="project" value="InterPro"/>
</dbReference>
<dbReference type="Pfam" id="PF02720">
    <property type="entry name" value="DUF222"/>
    <property type="match status" value="1"/>
</dbReference>
<feature type="region of interest" description="Disordered" evidence="2">
    <location>
        <begin position="167"/>
        <end position="192"/>
    </location>
</feature>
<dbReference type="GO" id="GO:0004519">
    <property type="term" value="F:endonuclease activity"/>
    <property type="evidence" value="ECO:0007669"/>
    <property type="project" value="InterPro"/>
</dbReference>
<keyword evidence="5" id="KW-1185">Reference proteome</keyword>
<comment type="caution">
    <text evidence="4">The sequence shown here is derived from an EMBL/GenBank/DDBJ whole genome shotgun (WGS) entry which is preliminary data.</text>
</comment>
<accession>J1HMV5</accession>